<dbReference type="PANTHER" id="PTHR43390">
    <property type="entry name" value="SIGNAL PEPTIDASE I"/>
    <property type="match status" value="1"/>
</dbReference>
<dbReference type="InterPro" id="IPR000223">
    <property type="entry name" value="Pept_S26A_signal_pept_1"/>
</dbReference>
<comment type="subcellular location">
    <subcellularLocation>
        <location evidence="1">Cell membrane</location>
        <topology evidence="1">Single-pass type II membrane protein</topology>
    </subcellularLocation>
    <subcellularLocation>
        <location evidence="3">Membrane</location>
        <topology evidence="3">Single-pass type II membrane protein</topology>
    </subcellularLocation>
</comment>
<keyword evidence="3" id="KW-0812">Transmembrane</keyword>
<dbReference type="NCBIfam" id="TIGR02227">
    <property type="entry name" value="sigpep_I_bact"/>
    <property type="match status" value="1"/>
</dbReference>
<dbReference type="GO" id="GO:0005886">
    <property type="term" value="C:plasma membrane"/>
    <property type="evidence" value="ECO:0007669"/>
    <property type="project" value="UniProtKB-SubCell"/>
</dbReference>
<proteinExistence type="inferred from homology"/>
<dbReference type="InterPro" id="IPR019533">
    <property type="entry name" value="Peptidase_S26"/>
</dbReference>
<dbReference type="AlphaFoldDB" id="A0A939KJG3"/>
<evidence type="ECO:0000259" key="4">
    <source>
        <dbReference type="Pfam" id="PF10502"/>
    </source>
</evidence>
<sequence length="182" mass="20581">MIKKQSSNSITEAITERRKALYIRKGYISLLIRIALIAAVGYILFTQVFLITQARGNDMFPAIKDGDLIIAFRLQKELVKDDIVVYEVGDVTRLGRIVALENDEVLLDDSGVFRLNGTPQSGEIVFQTFPKDGYDYPLQVPEGRLFLLGDHRNQTKDSRDHGPVSFEDLKGKVITILRRRGL</sequence>
<accession>A0A939KJG3</accession>
<protein>
    <recommendedName>
        <fullName evidence="3">Signal peptidase I</fullName>
        <ecNumber evidence="3">3.4.21.89</ecNumber>
    </recommendedName>
</protein>
<dbReference type="InterPro" id="IPR036286">
    <property type="entry name" value="LexA/Signal_pep-like_sf"/>
</dbReference>
<evidence type="ECO:0000313" key="6">
    <source>
        <dbReference type="Proteomes" id="UP000664218"/>
    </source>
</evidence>
<evidence type="ECO:0000256" key="3">
    <source>
        <dbReference type="RuleBase" id="RU362042"/>
    </source>
</evidence>
<comment type="catalytic activity">
    <reaction evidence="3">
        <text>Cleavage of hydrophobic, N-terminal signal or leader sequences from secreted and periplasmic proteins.</text>
        <dbReference type="EC" id="3.4.21.89"/>
    </reaction>
</comment>
<feature type="transmembrane region" description="Helical" evidence="3">
    <location>
        <begin position="27"/>
        <end position="50"/>
    </location>
</feature>
<dbReference type="Pfam" id="PF10502">
    <property type="entry name" value="Peptidase_S26"/>
    <property type="match status" value="1"/>
</dbReference>
<name>A0A939KJG3_9CLOT</name>
<dbReference type="EC" id="3.4.21.89" evidence="3"/>
<dbReference type="Proteomes" id="UP000664218">
    <property type="component" value="Unassembled WGS sequence"/>
</dbReference>
<dbReference type="PANTHER" id="PTHR43390:SF1">
    <property type="entry name" value="CHLOROPLAST PROCESSING PEPTIDASE"/>
    <property type="match status" value="1"/>
</dbReference>
<evidence type="ECO:0000313" key="5">
    <source>
        <dbReference type="EMBL" id="MBO1265021.1"/>
    </source>
</evidence>
<keyword evidence="6" id="KW-1185">Reference proteome</keyword>
<evidence type="ECO:0000256" key="1">
    <source>
        <dbReference type="ARBA" id="ARBA00004401"/>
    </source>
</evidence>
<evidence type="ECO:0000256" key="2">
    <source>
        <dbReference type="ARBA" id="ARBA00009370"/>
    </source>
</evidence>
<keyword evidence="3" id="KW-1133">Transmembrane helix</keyword>
<reference evidence="5" key="1">
    <citation type="submission" date="2021-03" db="EMBL/GenBank/DDBJ databases">
        <title>Proteiniclasticum marinus sp. nov., isolated from tidal flat sediment.</title>
        <authorList>
            <person name="Namirimu T."/>
            <person name="Yang J.-A."/>
            <person name="Yang S.-H."/>
            <person name="Kim Y.-J."/>
            <person name="Kwon K.K."/>
        </authorList>
    </citation>
    <scope>NUCLEOTIDE SEQUENCE</scope>
    <source>
        <strain evidence="5">SCR006</strain>
    </source>
</reference>
<dbReference type="GO" id="GO:0006465">
    <property type="term" value="P:signal peptide processing"/>
    <property type="evidence" value="ECO:0007669"/>
    <property type="project" value="InterPro"/>
</dbReference>
<dbReference type="PRINTS" id="PR00727">
    <property type="entry name" value="LEADERPTASE"/>
</dbReference>
<keyword evidence="3" id="KW-0472">Membrane</keyword>
<dbReference type="GO" id="GO:0004252">
    <property type="term" value="F:serine-type endopeptidase activity"/>
    <property type="evidence" value="ECO:0007669"/>
    <property type="project" value="InterPro"/>
</dbReference>
<keyword evidence="3 5" id="KW-0378">Hydrolase</keyword>
<comment type="caution">
    <text evidence="5">The sequence shown here is derived from an EMBL/GenBank/DDBJ whole genome shotgun (WGS) entry which is preliminary data.</text>
</comment>
<dbReference type="GO" id="GO:0009003">
    <property type="term" value="F:signal peptidase activity"/>
    <property type="evidence" value="ECO:0007669"/>
    <property type="project" value="UniProtKB-EC"/>
</dbReference>
<dbReference type="Gene3D" id="2.10.109.10">
    <property type="entry name" value="Umud Fragment, subunit A"/>
    <property type="match status" value="1"/>
</dbReference>
<feature type="domain" description="Peptidase S26" evidence="4">
    <location>
        <begin position="32"/>
        <end position="175"/>
    </location>
</feature>
<gene>
    <name evidence="5" type="primary">lepB</name>
    <name evidence="5" type="ORF">J3A84_08285</name>
</gene>
<dbReference type="EMBL" id="JAFNJU010000005">
    <property type="protein sequence ID" value="MBO1265021.1"/>
    <property type="molecule type" value="Genomic_DNA"/>
</dbReference>
<dbReference type="SUPFAM" id="SSF51306">
    <property type="entry name" value="LexA/Signal peptidase"/>
    <property type="match status" value="1"/>
</dbReference>
<organism evidence="5 6">
    <name type="scientific">Proteiniclasticum aestuarii</name>
    <dbReference type="NCBI Taxonomy" id="2817862"/>
    <lineage>
        <taxon>Bacteria</taxon>
        <taxon>Bacillati</taxon>
        <taxon>Bacillota</taxon>
        <taxon>Clostridia</taxon>
        <taxon>Eubacteriales</taxon>
        <taxon>Clostridiaceae</taxon>
        <taxon>Proteiniclasticum</taxon>
    </lineage>
</organism>
<dbReference type="RefSeq" id="WP_207599540.1">
    <property type="nucleotide sequence ID" value="NZ_JAFNJU010000005.1"/>
</dbReference>
<comment type="similarity">
    <text evidence="2 3">Belongs to the peptidase S26 family.</text>
</comment>
<dbReference type="CDD" id="cd06530">
    <property type="entry name" value="S26_SPase_I"/>
    <property type="match status" value="1"/>
</dbReference>
<keyword evidence="3" id="KW-0645">Protease</keyword>